<feature type="transmembrane region" description="Helical" evidence="1">
    <location>
        <begin position="6"/>
        <end position="26"/>
    </location>
</feature>
<evidence type="ECO:0000256" key="1">
    <source>
        <dbReference type="SAM" id="Phobius"/>
    </source>
</evidence>
<dbReference type="Proteomes" id="UP001244640">
    <property type="component" value="Unassembled WGS sequence"/>
</dbReference>
<keyword evidence="1" id="KW-0472">Membrane</keyword>
<evidence type="ECO:0008006" key="4">
    <source>
        <dbReference type="Google" id="ProtNLM"/>
    </source>
</evidence>
<dbReference type="EMBL" id="JAUTBA010000001">
    <property type="protein sequence ID" value="MDQ1150544.1"/>
    <property type="molecule type" value="Genomic_DNA"/>
</dbReference>
<sequence>MIKKTIVWTIGIVILLMITVWGIYILRQHESYKSLVHKDSKALLTVSLDDILLNQFFNKWQLSQKEHLNFDKRLSKLQDNGIDIKANIFLFALEEQPKNFYAFFQLKDKQQFLYFLKEVIHVDPIEKGGASGISYAYDPTNKMAFVCRGNELLIGVGFDLDKKKEEMLQLIQSKGDMVTIKQFIADPSTLTGQSVRYSDLSTNNYIELTLKGDQVDIYGDFTSKNWNFPKEFLVRELESTKYIATSWVNIPTNQLKNKLKQAFEEFPMMTDSLITHLDGNYIDIEILKNKVTQTDTIINYAVDENFETVEEKTLYNTHVPEVRVTMRGDSNLNKFLPNKLFYQWFKKQDRGFSMLSTSRDVYRLSASYKHTDELSHVAIHLADWPNEFKITPILALKAIASDIILSLKVVNRDRMVLEGTLKDYSH</sequence>
<accession>A0ABU0U6I7</accession>
<protein>
    <recommendedName>
        <fullName evidence="4">DUF3352 domain-containing protein</fullName>
    </recommendedName>
</protein>
<reference evidence="2 3" key="1">
    <citation type="submission" date="2023-07" db="EMBL/GenBank/DDBJ databases">
        <title>Functional and genomic diversity of the sorghum phyllosphere microbiome.</title>
        <authorList>
            <person name="Shade A."/>
        </authorList>
    </citation>
    <scope>NUCLEOTIDE SEQUENCE [LARGE SCALE GENOMIC DNA]</scope>
    <source>
        <strain evidence="2 3">SORGH_AS_0892</strain>
    </source>
</reference>
<dbReference type="RefSeq" id="WP_307186166.1">
    <property type="nucleotide sequence ID" value="NZ_JAUTBA010000001.1"/>
</dbReference>
<keyword evidence="3" id="KW-1185">Reference proteome</keyword>
<name>A0ABU0U6I7_9SPHI</name>
<gene>
    <name evidence="2" type="ORF">QE382_002528</name>
</gene>
<proteinExistence type="predicted"/>
<keyword evidence="1" id="KW-1133">Transmembrane helix</keyword>
<evidence type="ECO:0000313" key="3">
    <source>
        <dbReference type="Proteomes" id="UP001244640"/>
    </source>
</evidence>
<keyword evidence="1" id="KW-0812">Transmembrane</keyword>
<comment type="caution">
    <text evidence="2">The sequence shown here is derived from an EMBL/GenBank/DDBJ whole genome shotgun (WGS) entry which is preliminary data.</text>
</comment>
<organism evidence="2 3">
    <name type="scientific">Sphingobacterium zeae</name>
    <dbReference type="NCBI Taxonomy" id="1776859"/>
    <lineage>
        <taxon>Bacteria</taxon>
        <taxon>Pseudomonadati</taxon>
        <taxon>Bacteroidota</taxon>
        <taxon>Sphingobacteriia</taxon>
        <taxon>Sphingobacteriales</taxon>
        <taxon>Sphingobacteriaceae</taxon>
        <taxon>Sphingobacterium</taxon>
    </lineage>
</organism>
<evidence type="ECO:0000313" key="2">
    <source>
        <dbReference type="EMBL" id="MDQ1150544.1"/>
    </source>
</evidence>